<dbReference type="Proteomes" id="UP000193450">
    <property type="component" value="Chromosome"/>
</dbReference>
<dbReference type="Pfam" id="PF00106">
    <property type="entry name" value="adh_short"/>
    <property type="match status" value="1"/>
</dbReference>
<comment type="similarity">
    <text evidence="1">Belongs to the short-chain dehydrogenases/reductases (SDR) family.</text>
</comment>
<evidence type="ECO:0000313" key="3">
    <source>
        <dbReference type="EMBL" id="ARN73427.1"/>
    </source>
</evidence>
<name>A0A1X9NEQ8_9GAMM</name>
<dbReference type="Gene3D" id="3.40.50.720">
    <property type="entry name" value="NAD(P)-binding Rossmann-like Domain"/>
    <property type="match status" value="1"/>
</dbReference>
<proteinExistence type="inferred from homology"/>
<sequence length="253" mass="27731">MSTVDVVTGEVIWLTGASTGIGRSLAIQLASQGNTIIASARGQQALNELAAEHSNIIPLAFDVSRQDLIEEVQQQLSQHSGYLDRVILNAGTCEYLDIDTPDWDMMQRVMTVNYFGTINALAAAMPLLQASPKPHIVGVVSLATVVPFSRAEAYGSSKAALQYFFDSLRVDLVKKHIDVTVINPGFVKTPLTDKNDFSMPFLMSSEEAAQRMAKAIGKRPRQFDFPGRLKWLLKALGFIPALWNKVIAPSLRV</sequence>
<dbReference type="InterPro" id="IPR020904">
    <property type="entry name" value="Sc_DH/Rdtase_CS"/>
</dbReference>
<evidence type="ECO:0000256" key="2">
    <source>
        <dbReference type="ARBA" id="ARBA00023002"/>
    </source>
</evidence>
<gene>
    <name evidence="3" type="ORF">BST96_04450</name>
</gene>
<evidence type="ECO:0000256" key="1">
    <source>
        <dbReference type="ARBA" id="ARBA00006484"/>
    </source>
</evidence>
<dbReference type="PROSITE" id="PS00061">
    <property type="entry name" value="ADH_SHORT"/>
    <property type="match status" value="1"/>
</dbReference>
<dbReference type="AlphaFoldDB" id="A0A1X9NEQ8"/>
<dbReference type="KEGG" id="osg:BST96_04450"/>
<dbReference type="GO" id="GO:0016020">
    <property type="term" value="C:membrane"/>
    <property type="evidence" value="ECO:0007669"/>
    <property type="project" value="TreeGrafter"/>
</dbReference>
<dbReference type="OrthoDB" id="335726at2"/>
<protein>
    <recommendedName>
        <fullName evidence="5">Short-chain dehydrogenase</fullName>
    </recommendedName>
</protein>
<dbReference type="PANTHER" id="PTHR44196:SF1">
    <property type="entry name" value="DEHYDROGENASE_REDUCTASE SDR FAMILY MEMBER 7B"/>
    <property type="match status" value="1"/>
</dbReference>
<reference evidence="3 4" key="1">
    <citation type="submission" date="2016-11" db="EMBL/GenBank/DDBJ databases">
        <title>Trade-off between light-utilization and light-protection in marine flavobacteria.</title>
        <authorList>
            <person name="Kumagai Y."/>
        </authorList>
    </citation>
    <scope>NUCLEOTIDE SEQUENCE [LARGE SCALE GENOMIC DNA]</scope>
    <source>
        <strain evidence="3 4">NBRC 107125</strain>
    </source>
</reference>
<keyword evidence="2" id="KW-0560">Oxidoreductase</keyword>
<dbReference type="InterPro" id="IPR002347">
    <property type="entry name" value="SDR_fam"/>
</dbReference>
<dbReference type="RefSeq" id="WP_085757540.1">
    <property type="nucleotide sequence ID" value="NZ_CP019343.1"/>
</dbReference>
<dbReference type="EMBL" id="CP019343">
    <property type="protein sequence ID" value="ARN73427.1"/>
    <property type="molecule type" value="Genomic_DNA"/>
</dbReference>
<dbReference type="GO" id="GO:0016491">
    <property type="term" value="F:oxidoreductase activity"/>
    <property type="evidence" value="ECO:0007669"/>
    <property type="project" value="UniProtKB-KW"/>
</dbReference>
<keyword evidence="4" id="KW-1185">Reference proteome</keyword>
<dbReference type="InterPro" id="IPR036291">
    <property type="entry name" value="NAD(P)-bd_dom_sf"/>
</dbReference>
<dbReference type="PANTHER" id="PTHR44196">
    <property type="entry name" value="DEHYDROGENASE/REDUCTASE SDR FAMILY MEMBER 7B"/>
    <property type="match status" value="1"/>
</dbReference>
<accession>A0A1X9NEQ8</accession>
<organism evidence="3 4">
    <name type="scientific">Oceanicoccus sagamiensis</name>
    <dbReference type="NCBI Taxonomy" id="716816"/>
    <lineage>
        <taxon>Bacteria</taxon>
        <taxon>Pseudomonadati</taxon>
        <taxon>Pseudomonadota</taxon>
        <taxon>Gammaproteobacteria</taxon>
        <taxon>Cellvibrionales</taxon>
        <taxon>Spongiibacteraceae</taxon>
        <taxon>Oceanicoccus</taxon>
    </lineage>
</organism>
<dbReference type="SUPFAM" id="SSF51735">
    <property type="entry name" value="NAD(P)-binding Rossmann-fold domains"/>
    <property type="match status" value="1"/>
</dbReference>
<dbReference type="STRING" id="716816.BST96_04450"/>
<evidence type="ECO:0000313" key="4">
    <source>
        <dbReference type="Proteomes" id="UP000193450"/>
    </source>
</evidence>
<evidence type="ECO:0008006" key="5">
    <source>
        <dbReference type="Google" id="ProtNLM"/>
    </source>
</evidence>
<dbReference type="PRINTS" id="PR00081">
    <property type="entry name" value="GDHRDH"/>
</dbReference>